<proteinExistence type="predicted"/>
<reference evidence="2 3" key="1">
    <citation type="submission" date="2021-03" db="EMBL/GenBank/DDBJ databases">
        <authorList>
            <person name="Kanchanasin P."/>
            <person name="Saeng-In P."/>
            <person name="Phongsopitanun W."/>
            <person name="Yuki M."/>
            <person name="Kudo T."/>
            <person name="Ohkuma M."/>
            <person name="Tanasupawat S."/>
        </authorList>
    </citation>
    <scope>NUCLEOTIDE SEQUENCE [LARGE SCALE GENOMIC DNA]</scope>
    <source>
        <strain evidence="2 3">L46</strain>
    </source>
</reference>
<evidence type="ECO:0000256" key="1">
    <source>
        <dbReference type="SAM" id="MobiDB-lite"/>
    </source>
</evidence>
<accession>A0ABS3R2F4</accession>
<evidence type="ECO:0000313" key="2">
    <source>
        <dbReference type="EMBL" id="MBO2440240.1"/>
    </source>
</evidence>
<evidence type="ECO:0000313" key="3">
    <source>
        <dbReference type="Proteomes" id="UP000666915"/>
    </source>
</evidence>
<dbReference type="EMBL" id="JAGEOK010000014">
    <property type="protein sequence ID" value="MBO2440240.1"/>
    <property type="molecule type" value="Genomic_DNA"/>
</dbReference>
<keyword evidence="3" id="KW-1185">Reference proteome</keyword>
<dbReference type="Proteomes" id="UP000666915">
    <property type="component" value="Unassembled WGS sequence"/>
</dbReference>
<dbReference type="RefSeq" id="WP_208268635.1">
    <property type="nucleotide sequence ID" value="NZ_BAAAGM010000037.1"/>
</dbReference>
<protein>
    <submittedName>
        <fullName evidence="2">Uncharacterized protein</fullName>
    </submittedName>
</protein>
<organism evidence="2 3">
    <name type="scientific">Actinomadura nitritigenes</name>
    <dbReference type="NCBI Taxonomy" id="134602"/>
    <lineage>
        <taxon>Bacteria</taxon>
        <taxon>Bacillati</taxon>
        <taxon>Actinomycetota</taxon>
        <taxon>Actinomycetes</taxon>
        <taxon>Streptosporangiales</taxon>
        <taxon>Thermomonosporaceae</taxon>
        <taxon>Actinomadura</taxon>
    </lineage>
</organism>
<gene>
    <name evidence="2" type="ORF">J4557_22175</name>
</gene>
<sequence length="241" mass="26122">MTNDSVRTLASAKAPARQRPSLIDAARSRLPSWPSAPAAIGRFRTHVQRRSIHKHPRPDTECNRPDELLMSLFGAPTGAGVIGPGAPGLERAALVEALTCKDGIAQVVIEDADFIRLVGHLADDHLEALGDRIYLAEALEDAIELIESKTKPEAATEIHDLSRASAPIAWFASPGQDSDVVHEILQAGTNPNVVTLISGPWAYGPTHYIEVDGPRRLPRRPIELLSAQETIMALRTHIQSL</sequence>
<feature type="region of interest" description="Disordered" evidence="1">
    <location>
        <begin position="1"/>
        <end position="20"/>
    </location>
</feature>
<comment type="caution">
    <text evidence="2">The sequence shown here is derived from an EMBL/GenBank/DDBJ whole genome shotgun (WGS) entry which is preliminary data.</text>
</comment>
<name>A0ABS3R2F4_9ACTN</name>